<dbReference type="GO" id="GO:0006629">
    <property type="term" value="P:lipid metabolic process"/>
    <property type="evidence" value="ECO:0007669"/>
    <property type="project" value="InterPro"/>
</dbReference>
<sequence length="335" mass="37645">MSSTPRVIGHRGFRLMFPENTLLAFNEAIKSGSTLIETDVQMSKDGVIVISHDHQTNRSFGEPLIIQDVNYAESLLALKTVAEPRESILTFARLLQWAIKKHEDNVPVKFMLDIKPVNNPKIVSVILENLAKTGKSLDYWHDKIIFGFWTEPYLRYAHEHHAEDLALFEKLIISVSPAIVADLLEVVDTLPMVGRTKFKIDSVSLLFISTCGPQFPGYFREYKRRGINLYTWTVNAAEDASWSCRLGVSGIITDNVDAIRDAVQSGKMREPVQDNVLEPYLFPSLLTSQGVRKYGRFCTFKVFESIKYYNLSGVGVGPYNIGAAIHGVSRAFGVI</sequence>
<dbReference type="InterPro" id="IPR030395">
    <property type="entry name" value="GP_PDE_dom"/>
</dbReference>
<dbReference type="Proteomes" id="UP000094336">
    <property type="component" value="Unassembled WGS sequence"/>
</dbReference>
<dbReference type="EMBL" id="KV454426">
    <property type="protein sequence ID" value="ODQ82852.1"/>
    <property type="molecule type" value="Genomic_DNA"/>
</dbReference>
<accession>A0A1E3R0F3</accession>
<dbReference type="Gene3D" id="3.20.20.190">
    <property type="entry name" value="Phosphatidylinositol (PI) phosphodiesterase"/>
    <property type="match status" value="1"/>
</dbReference>
<dbReference type="AlphaFoldDB" id="A0A1E3R0F3"/>
<dbReference type="Pfam" id="PF03009">
    <property type="entry name" value="GDPD"/>
    <property type="match status" value="1"/>
</dbReference>
<keyword evidence="3" id="KW-1185">Reference proteome</keyword>
<organism evidence="2 3">
    <name type="scientific">Babjeviella inositovora NRRL Y-12698</name>
    <dbReference type="NCBI Taxonomy" id="984486"/>
    <lineage>
        <taxon>Eukaryota</taxon>
        <taxon>Fungi</taxon>
        <taxon>Dikarya</taxon>
        <taxon>Ascomycota</taxon>
        <taxon>Saccharomycotina</taxon>
        <taxon>Pichiomycetes</taxon>
        <taxon>Serinales incertae sedis</taxon>
        <taxon>Babjeviella</taxon>
    </lineage>
</organism>
<dbReference type="SUPFAM" id="SSF51695">
    <property type="entry name" value="PLC-like phosphodiesterases"/>
    <property type="match status" value="1"/>
</dbReference>
<dbReference type="GeneID" id="30148120"/>
<name>A0A1E3R0F3_9ASCO</name>
<dbReference type="InterPro" id="IPR017946">
    <property type="entry name" value="PLC-like_Pdiesterase_TIM-brl"/>
</dbReference>
<dbReference type="PANTHER" id="PTHR43805">
    <property type="entry name" value="GLYCEROPHOSPHORYL DIESTER PHOSPHODIESTERASE"/>
    <property type="match status" value="1"/>
</dbReference>
<dbReference type="RefSeq" id="XP_018988180.1">
    <property type="nucleotide sequence ID" value="XM_019130267.1"/>
</dbReference>
<dbReference type="PANTHER" id="PTHR43805:SF1">
    <property type="entry name" value="GP-PDE DOMAIN-CONTAINING PROTEIN"/>
    <property type="match status" value="1"/>
</dbReference>
<dbReference type="PROSITE" id="PS50007">
    <property type="entry name" value="PIPLC_X_DOMAIN"/>
    <property type="match status" value="1"/>
</dbReference>
<proteinExistence type="predicted"/>
<protein>
    <recommendedName>
        <fullName evidence="1">GP-PDE domain-containing protein</fullName>
    </recommendedName>
</protein>
<dbReference type="GO" id="GO:0008081">
    <property type="term" value="F:phosphoric diester hydrolase activity"/>
    <property type="evidence" value="ECO:0007669"/>
    <property type="project" value="InterPro"/>
</dbReference>
<evidence type="ECO:0000313" key="3">
    <source>
        <dbReference type="Proteomes" id="UP000094336"/>
    </source>
</evidence>
<feature type="domain" description="GP-PDE" evidence="1">
    <location>
        <begin position="5"/>
        <end position="263"/>
    </location>
</feature>
<evidence type="ECO:0000259" key="1">
    <source>
        <dbReference type="PROSITE" id="PS51704"/>
    </source>
</evidence>
<dbReference type="OrthoDB" id="1058301at2759"/>
<dbReference type="PROSITE" id="PS51704">
    <property type="entry name" value="GP_PDE"/>
    <property type="match status" value="1"/>
</dbReference>
<reference evidence="3" key="1">
    <citation type="submission" date="2016-05" db="EMBL/GenBank/DDBJ databases">
        <title>Comparative genomics of biotechnologically important yeasts.</title>
        <authorList>
            <consortium name="DOE Joint Genome Institute"/>
            <person name="Riley R."/>
            <person name="Haridas S."/>
            <person name="Wolfe K.H."/>
            <person name="Lopes M.R."/>
            <person name="Hittinger C.T."/>
            <person name="Goker M."/>
            <person name="Salamov A."/>
            <person name="Wisecaver J."/>
            <person name="Long T.M."/>
            <person name="Aerts A.L."/>
            <person name="Barry K."/>
            <person name="Choi C."/>
            <person name="Clum A."/>
            <person name="Coughlan A.Y."/>
            <person name="Deshpande S."/>
            <person name="Douglass A.P."/>
            <person name="Hanson S.J."/>
            <person name="Klenk H.-P."/>
            <person name="Labutti K."/>
            <person name="Lapidus A."/>
            <person name="Lindquist E."/>
            <person name="Lipzen A."/>
            <person name="Meier-Kolthoff J.P."/>
            <person name="Ohm R.A."/>
            <person name="Otillar R.P."/>
            <person name="Pangilinan J."/>
            <person name="Peng Y."/>
            <person name="Rokas A."/>
            <person name="Rosa C.A."/>
            <person name="Scheuner C."/>
            <person name="Sibirny A.A."/>
            <person name="Slot J.C."/>
            <person name="Stielow J.B."/>
            <person name="Sun H."/>
            <person name="Kurtzman C.P."/>
            <person name="Blackwell M."/>
            <person name="Grigoriev I.V."/>
            <person name="Jeffries T.W."/>
        </authorList>
    </citation>
    <scope>NUCLEOTIDE SEQUENCE [LARGE SCALE GENOMIC DNA]</scope>
    <source>
        <strain evidence="3">NRRL Y-12698</strain>
    </source>
</reference>
<evidence type="ECO:0000313" key="2">
    <source>
        <dbReference type="EMBL" id="ODQ82852.1"/>
    </source>
</evidence>
<dbReference type="STRING" id="984486.A0A1E3R0F3"/>
<gene>
    <name evidence="2" type="ORF">BABINDRAFT_164586</name>
</gene>